<keyword evidence="2" id="KW-0812">Transmembrane</keyword>
<feature type="compositionally biased region" description="Low complexity" evidence="1">
    <location>
        <begin position="1"/>
        <end position="17"/>
    </location>
</feature>
<feature type="transmembrane region" description="Helical" evidence="2">
    <location>
        <begin position="138"/>
        <end position="162"/>
    </location>
</feature>
<feature type="region of interest" description="Disordered" evidence="1">
    <location>
        <begin position="1"/>
        <end position="28"/>
    </location>
</feature>
<feature type="region of interest" description="Disordered" evidence="1">
    <location>
        <begin position="95"/>
        <end position="124"/>
    </location>
</feature>
<evidence type="ECO:0000313" key="3">
    <source>
        <dbReference type="Proteomes" id="UP001318040"/>
    </source>
</evidence>
<feature type="compositionally biased region" description="Pro residues" evidence="1">
    <location>
        <begin position="103"/>
        <end position="115"/>
    </location>
</feature>
<name>A0AAJ7X2N9_PETMA</name>
<dbReference type="AlphaFoldDB" id="A0AAJ7X2N9"/>
<gene>
    <name evidence="4" type="primary">LOC116947450</name>
</gene>
<keyword evidence="2" id="KW-1133">Transmembrane helix</keyword>
<reference evidence="4" key="1">
    <citation type="submission" date="2025-08" db="UniProtKB">
        <authorList>
            <consortium name="RefSeq"/>
        </authorList>
    </citation>
    <scope>IDENTIFICATION</scope>
    <source>
        <tissue evidence="4">Sperm</tissue>
    </source>
</reference>
<dbReference type="Proteomes" id="UP001318040">
    <property type="component" value="Chromosome 30"/>
</dbReference>
<sequence>MAGPQQQQQQPWASSAPGKGGSGGGPVLRAVESISDLYRTPSFFLQRAKAARARGNSIADATVGTDSSTAKPPPRVGGSAQWTAAAPLFNDDDDWDPAWKELPLPPLTPPPPSQPPRSLEESGSVQRPASCCPCSLRLLVHLLLLVSLLSLGVAACALYWAVMAHNETRGLRGTMEARAMEAERLGAQDPSYAAEGLHLPGHPRGLRAPAGGVW</sequence>
<evidence type="ECO:0000256" key="2">
    <source>
        <dbReference type="SAM" id="Phobius"/>
    </source>
</evidence>
<organism evidence="3 4">
    <name type="scientific">Petromyzon marinus</name>
    <name type="common">Sea lamprey</name>
    <dbReference type="NCBI Taxonomy" id="7757"/>
    <lineage>
        <taxon>Eukaryota</taxon>
        <taxon>Metazoa</taxon>
        <taxon>Chordata</taxon>
        <taxon>Craniata</taxon>
        <taxon>Vertebrata</taxon>
        <taxon>Cyclostomata</taxon>
        <taxon>Hyperoartia</taxon>
        <taxon>Petromyzontiformes</taxon>
        <taxon>Petromyzontidae</taxon>
        <taxon>Petromyzon</taxon>
    </lineage>
</organism>
<evidence type="ECO:0000313" key="4">
    <source>
        <dbReference type="RefSeq" id="XP_032819096.1"/>
    </source>
</evidence>
<proteinExistence type="predicted"/>
<protein>
    <submittedName>
        <fullName evidence="4">Uncharacterized protein LOC116947450</fullName>
    </submittedName>
</protein>
<keyword evidence="3" id="KW-1185">Reference proteome</keyword>
<evidence type="ECO:0000256" key="1">
    <source>
        <dbReference type="SAM" id="MobiDB-lite"/>
    </source>
</evidence>
<dbReference type="RefSeq" id="XP_032819096.1">
    <property type="nucleotide sequence ID" value="XM_032963205.1"/>
</dbReference>
<keyword evidence="2" id="KW-0472">Membrane</keyword>
<accession>A0AAJ7X2N9</accession>
<feature type="region of interest" description="Disordered" evidence="1">
    <location>
        <begin position="55"/>
        <end position="80"/>
    </location>
</feature>
<dbReference type="KEGG" id="pmrn:116947450"/>